<dbReference type="InterPro" id="IPR000960">
    <property type="entry name" value="Flavin_mOase"/>
</dbReference>
<comment type="similarity">
    <text evidence="1 6">Belongs to the FMO family.</text>
</comment>
<dbReference type="EMBL" id="JACTNZ010000007">
    <property type="protein sequence ID" value="KAG5538623.1"/>
    <property type="molecule type" value="Genomic_DNA"/>
</dbReference>
<keyword evidence="6" id="KW-0503">Monooxygenase</keyword>
<dbReference type="PIRSF" id="PIRSF000332">
    <property type="entry name" value="FMO"/>
    <property type="match status" value="1"/>
</dbReference>
<dbReference type="InterPro" id="IPR020946">
    <property type="entry name" value="Flavin_mOase-like"/>
</dbReference>
<evidence type="ECO:0000256" key="6">
    <source>
        <dbReference type="RuleBase" id="RU361177"/>
    </source>
</evidence>
<dbReference type="GO" id="GO:0050660">
    <property type="term" value="F:flavin adenine dinucleotide binding"/>
    <property type="evidence" value="ECO:0007669"/>
    <property type="project" value="InterPro"/>
</dbReference>
<reference evidence="7" key="1">
    <citation type="submission" date="2020-08" db="EMBL/GenBank/DDBJ databases">
        <title>Plant Genome Project.</title>
        <authorList>
            <person name="Zhang R.-G."/>
        </authorList>
    </citation>
    <scope>NUCLEOTIDE SEQUENCE</scope>
    <source>
        <strain evidence="7">WSP0</strain>
        <tissue evidence="7">Leaf</tissue>
    </source>
</reference>
<dbReference type="InterPro" id="IPR036188">
    <property type="entry name" value="FAD/NAD-bd_sf"/>
</dbReference>
<name>A0AAV6JEH5_9ERIC</name>
<dbReference type="GO" id="GO:0004499">
    <property type="term" value="F:N,N-dimethylaniline monooxygenase activity"/>
    <property type="evidence" value="ECO:0007669"/>
    <property type="project" value="InterPro"/>
</dbReference>
<evidence type="ECO:0000256" key="1">
    <source>
        <dbReference type="ARBA" id="ARBA00009183"/>
    </source>
</evidence>
<evidence type="ECO:0000313" key="7">
    <source>
        <dbReference type="EMBL" id="KAG5538623.1"/>
    </source>
</evidence>
<evidence type="ECO:0000256" key="2">
    <source>
        <dbReference type="ARBA" id="ARBA00022630"/>
    </source>
</evidence>
<keyword evidence="4" id="KW-0521">NADP</keyword>
<evidence type="ECO:0000256" key="5">
    <source>
        <dbReference type="ARBA" id="ARBA00023002"/>
    </source>
</evidence>
<dbReference type="SUPFAM" id="SSF51905">
    <property type="entry name" value="FAD/NAD(P)-binding domain"/>
    <property type="match status" value="1"/>
</dbReference>
<keyword evidence="8" id="KW-1185">Reference proteome</keyword>
<dbReference type="Gene3D" id="3.50.50.60">
    <property type="entry name" value="FAD/NAD(P)-binding domain"/>
    <property type="match status" value="2"/>
</dbReference>
<organism evidence="7 8">
    <name type="scientific">Rhododendron griersonianum</name>
    <dbReference type="NCBI Taxonomy" id="479676"/>
    <lineage>
        <taxon>Eukaryota</taxon>
        <taxon>Viridiplantae</taxon>
        <taxon>Streptophyta</taxon>
        <taxon>Embryophyta</taxon>
        <taxon>Tracheophyta</taxon>
        <taxon>Spermatophyta</taxon>
        <taxon>Magnoliopsida</taxon>
        <taxon>eudicotyledons</taxon>
        <taxon>Gunneridae</taxon>
        <taxon>Pentapetalae</taxon>
        <taxon>asterids</taxon>
        <taxon>Ericales</taxon>
        <taxon>Ericaceae</taxon>
        <taxon>Ericoideae</taxon>
        <taxon>Rhodoreae</taxon>
        <taxon>Rhododendron</taxon>
    </lineage>
</organism>
<accession>A0AAV6JEH5</accession>
<gene>
    <name evidence="7" type="ORF">RHGRI_019251</name>
</gene>
<dbReference type="GO" id="GO:0050661">
    <property type="term" value="F:NADP binding"/>
    <property type="evidence" value="ECO:0007669"/>
    <property type="project" value="InterPro"/>
</dbReference>
<dbReference type="AlphaFoldDB" id="A0AAV6JEH5"/>
<dbReference type="PRINTS" id="PR00419">
    <property type="entry name" value="ADXRDTASE"/>
</dbReference>
<evidence type="ECO:0000256" key="4">
    <source>
        <dbReference type="ARBA" id="ARBA00022857"/>
    </source>
</evidence>
<proteinExistence type="inferred from homology"/>
<evidence type="ECO:0000256" key="3">
    <source>
        <dbReference type="ARBA" id="ARBA00022827"/>
    </source>
</evidence>
<dbReference type="Pfam" id="PF00743">
    <property type="entry name" value="FMO-like"/>
    <property type="match status" value="2"/>
</dbReference>
<protein>
    <recommendedName>
        <fullName evidence="6">Flavin-containing monooxygenase</fullName>
        <ecNumber evidence="6">1.-.-.-</ecNumber>
    </recommendedName>
</protein>
<sequence>MQCIKTKLEKLENTMEISLKVAIIGAGVSGLVAARELLREGHRVVVYEKSNQPGGTWIYDTRVESDPLGLDPKREIVHSSLYSSLRTNLPRHLMGFSDYPFTDRVYGDPRNFPGHEEVLKFLKDFAREFGLTELIRFETEVVRVERFDSGDDDYEWVVESRTSGASGEEEFQAVVVCTGHYAEPIVANLPGIEQWPGKQLHSHNYRVPDPFQNQVDLPCLQRWYNRISRRIESLHRRNYTLYKYSYPFLRTNGIVSIDDIRVGPLYKHVFPPQLSPRLSFVGVAYSVGIFEVVELQSKWIARVLSSKAILPSEKEMLVDVEEHYRDMADRGVPKHHTHKIHPHKFEYLDMIADLAGVPPVAKRIKEIHKRFLGLVFSSGIDTKRYRDEWDPNDI</sequence>
<keyword evidence="2 6" id="KW-0285">Flavoprotein</keyword>
<dbReference type="InterPro" id="IPR050346">
    <property type="entry name" value="FMO-like"/>
</dbReference>
<dbReference type="PANTHER" id="PTHR23023">
    <property type="entry name" value="DIMETHYLANILINE MONOOXYGENASE"/>
    <property type="match status" value="1"/>
</dbReference>
<comment type="cofactor">
    <cofactor evidence="6">
        <name>FAD</name>
        <dbReference type="ChEBI" id="CHEBI:57692"/>
    </cofactor>
</comment>
<keyword evidence="5 6" id="KW-0560">Oxidoreductase</keyword>
<keyword evidence="3 6" id="KW-0274">FAD</keyword>
<dbReference type="EC" id="1.-.-.-" evidence="6"/>
<comment type="caution">
    <text evidence="7">The sequence shown here is derived from an EMBL/GenBank/DDBJ whole genome shotgun (WGS) entry which is preliminary data.</text>
</comment>
<dbReference type="Proteomes" id="UP000823749">
    <property type="component" value="Chromosome 7"/>
</dbReference>
<evidence type="ECO:0000313" key="8">
    <source>
        <dbReference type="Proteomes" id="UP000823749"/>
    </source>
</evidence>